<dbReference type="Gene3D" id="3.30.420.10">
    <property type="entry name" value="Ribonuclease H-like superfamily/Ribonuclease H"/>
    <property type="match status" value="1"/>
</dbReference>
<name>F8N5M4_9BACT</name>
<keyword evidence="5" id="KW-0413">Isomerase</keyword>
<protein>
    <recommendedName>
        <fullName evidence="7">DNA 3'-5' helicase</fullName>
        <ecNumber evidence="7">5.6.2.4</ecNumber>
    </recommendedName>
    <alternativeName>
        <fullName evidence="8">DNA 3'-5' helicase II</fullName>
    </alternativeName>
</protein>
<reference evidence="14" key="1">
    <citation type="journal article" date="2011" name="Stand. Genomic Sci.">
        <title>Non-contiguous finished genome sequence of the opportunistic oral pathogen Prevotella multisaccharivorax type strain (PPPA20).</title>
        <authorList>
            <person name="Pati A."/>
            <person name="Gronow S."/>
            <person name="Lu M."/>
            <person name="Lapidus A."/>
            <person name="Nolan M."/>
            <person name="Lucas S."/>
            <person name="Hammon N."/>
            <person name="Deshpande S."/>
            <person name="Cheng J.F."/>
            <person name="Tapia R."/>
            <person name="Han C."/>
            <person name="Goodwin L."/>
            <person name="Pitluck S."/>
            <person name="Liolios K."/>
            <person name="Pagani I."/>
            <person name="Mavromatis K."/>
            <person name="Mikhailova N."/>
            <person name="Huntemann M."/>
            <person name="Chen A."/>
            <person name="Palaniappan K."/>
            <person name="Land M."/>
            <person name="Hauser L."/>
            <person name="Detter J.C."/>
            <person name="Brambilla E.M."/>
            <person name="Rohde M."/>
            <person name="Goker M."/>
            <person name="Woyke T."/>
            <person name="Bristow J."/>
            <person name="Eisen J.A."/>
            <person name="Markowitz V."/>
            <person name="Hugenholtz P."/>
            <person name="Kyrpides N.C."/>
            <person name="Klenk H.P."/>
            <person name="Ivanova N."/>
        </authorList>
    </citation>
    <scope>NUCLEOTIDE SEQUENCE [LARGE SCALE GENOMIC DNA]</scope>
    <source>
        <strain evidence="14">DSM 17128</strain>
    </source>
</reference>
<dbReference type="PANTHER" id="PTHR11070:SF2">
    <property type="entry name" value="ATP-DEPENDENT DNA HELICASE SRS2"/>
    <property type="match status" value="1"/>
</dbReference>
<keyword evidence="13" id="KW-0540">Nuclease</keyword>
<feature type="domain" description="UvrD-like helicase ATP-binding" evidence="11">
    <location>
        <begin position="9"/>
        <end position="337"/>
    </location>
</feature>
<proteinExistence type="predicted"/>
<dbReference type="InterPro" id="IPR012337">
    <property type="entry name" value="RNaseH-like_sf"/>
</dbReference>
<evidence type="ECO:0000256" key="6">
    <source>
        <dbReference type="ARBA" id="ARBA00034617"/>
    </source>
</evidence>
<dbReference type="SMART" id="SM00479">
    <property type="entry name" value="EXOIII"/>
    <property type="match status" value="1"/>
</dbReference>
<dbReference type="HOGENOM" id="CLU_309912_0_0_10"/>
<dbReference type="CDD" id="cd06127">
    <property type="entry name" value="DEDDh"/>
    <property type="match status" value="1"/>
</dbReference>
<comment type="catalytic activity">
    <reaction evidence="9">
        <text>ATP + H2O = ADP + phosphate + H(+)</text>
        <dbReference type="Rhea" id="RHEA:13065"/>
        <dbReference type="ChEBI" id="CHEBI:15377"/>
        <dbReference type="ChEBI" id="CHEBI:15378"/>
        <dbReference type="ChEBI" id="CHEBI:30616"/>
        <dbReference type="ChEBI" id="CHEBI:43474"/>
        <dbReference type="ChEBI" id="CHEBI:456216"/>
        <dbReference type="EC" id="5.6.2.4"/>
    </reaction>
</comment>
<dbReference type="Proteomes" id="UP000002772">
    <property type="component" value="Unassembled WGS sequence"/>
</dbReference>
<keyword evidence="13" id="KW-0269">Exonuclease</keyword>
<dbReference type="InterPro" id="IPR014017">
    <property type="entry name" value="DNA_helicase_UvrD-like_C"/>
</dbReference>
<dbReference type="InterPro" id="IPR013520">
    <property type="entry name" value="Ribonucl_H"/>
</dbReference>
<organism evidence="13 14">
    <name type="scientific">Hallella multisaccharivorax DSM 17128</name>
    <dbReference type="NCBI Taxonomy" id="688246"/>
    <lineage>
        <taxon>Bacteria</taxon>
        <taxon>Pseudomonadati</taxon>
        <taxon>Bacteroidota</taxon>
        <taxon>Bacteroidia</taxon>
        <taxon>Bacteroidales</taxon>
        <taxon>Prevotellaceae</taxon>
        <taxon>Hallella</taxon>
    </lineage>
</organism>
<dbReference type="InterPro" id="IPR027417">
    <property type="entry name" value="P-loop_NTPase"/>
</dbReference>
<comment type="catalytic activity">
    <reaction evidence="6">
        <text>Couples ATP hydrolysis with the unwinding of duplex DNA by translocating in the 3'-5' direction.</text>
        <dbReference type="EC" id="5.6.2.4"/>
    </reaction>
</comment>
<feature type="domain" description="UvrD-like helicase C-terminal" evidence="12">
    <location>
        <begin position="338"/>
        <end position="816"/>
    </location>
</feature>
<dbReference type="EMBL" id="GL945017">
    <property type="protein sequence ID" value="EGN58182.1"/>
    <property type="molecule type" value="Genomic_DNA"/>
</dbReference>
<evidence type="ECO:0000256" key="5">
    <source>
        <dbReference type="ARBA" id="ARBA00023235"/>
    </source>
</evidence>
<evidence type="ECO:0000256" key="8">
    <source>
        <dbReference type="ARBA" id="ARBA00034923"/>
    </source>
</evidence>
<evidence type="ECO:0000259" key="12">
    <source>
        <dbReference type="PROSITE" id="PS51217"/>
    </source>
</evidence>
<dbReference type="SUPFAM" id="SSF52540">
    <property type="entry name" value="P-loop containing nucleoside triphosphate hydrolases"/>
    <property type="match status" value="1"/>
</dbReference>
<feature type="binding site" evidence="10">
    <location>
        <begin position="30"/>
        <end position="37"/>
    </location>
    <ligand>
        <name>ATP</name>
        <dbReference type="ChEBI" id="CHEBI:30616"/>
    </ligand>
</feature>
<sequence length="897" mass="102863">MNLESIPVFIPDSSQKRVIEISEGKHLVLAPPGCGKTQILAERIHLALEEGVKAEDMLCLTFTNRAARGMRERIESRVGKEQASEVFVGNVHRFCSRFLFTNNIVPAESTIIDDDTIDSILARYLNEDEEIVKRDFRRRHMYAQIMFFSHLMYDIIHAVPRELRIHPECVTREDIATMKAIAKATDKPFDAKLMIDIYNHADFYLDLIHQPVFPSFLRHEAEQSLMKMRYAHAYVAYKTQNNLLDFEDLLQLTYHTLTTQPDSRRYPWIQVDEVQDLNLLQLAIISQLRAESGCFLYLGDEQQAIFSFMGAKLATLNILKEQCKDKIHHLSINHRQPQRIVQMLNDYAIANLHSAPALLPTPSDEPIADNTELRVCPAENIWAEYKAVAKRVKGLLKTNENETTAIIVNANRDADEISNRLTVAGISHFKISGTDLFSTPEVKLMMAHLSVVNNEHNFLAWAQILQGLKICATAASARQWIHKLKVNAITPTDLLHEGDTYLQQFLKAWDENDLIVFDTETTGLNIFEDDIIQIAAERIRNGKSVAKFSVYLETKRPIPAMLGDIVNPIIEERKHHQLLSPAEGLQAFLQFSQGAPLLAHNASFDCHIMQTCLNRYFPDIDWAQRWPVCFDSLKLIRLLRPDLKAFKLKLLLAELGLEGENSHLADDDVNATVSLAGYCYTKGKESMVAQEAFLKMPTTKKIAERLRRNYGKQYQAAVSKCYLKPADRQGVPALVEELRRFYHALEEEQWIRPVDKIEYVFRFLATDIIHQEEEPSLKEQLDNHIMEINTFKEADLCGSTIMQEKVFVSTIHKAKGLEFNNVIIFDAVDGRLPNFHNQNDPKLMDEDARKLYVALSRARRRIFVYYSQQAPSTANLGRQKLSRFMKPVIKYFDKVGH</sequence>
<dbReference type="InterPro" id="IPR014016">
    <property type="entry name" value="UvrD-like_ATP-bd"/>
</dbReference>
<evidence type="ECO:0000259" key="11">
    <source>
        <dbReference type="PROSITE" id="PS51198"/>
    </source>
</evidence>
<evidence type="ECO:0000256" key="2">
    <source>
        <dbReference type="ARBA" id="ARBA00022801"/>
    </source>
</evidence>
<dbReference type="AlphaFoldDB" id="F8N5M4"/>
<dbReference type="RefSeq" id="WP_007576217.1">
    <property type="nucleotide sequence ID" value="NZ_BPTS01000002.1"/>
</dbReference>
<evidence type="ECO:0000256" key="4">
    <source>
        <dbReference type="ARBA" id="ARBA00022840"/>
    </source>
</evidence>
<gene>
    <name evidence="13" type="ORF">Premu_2836</name>
</gene>
<keyword evidence="2 10" id="KW-0378">Hydrolase</keyword>
<dbReference type="InterPro" id="IPR000212">
    <property type="entry name" value="DNA_helicase_UvrD/REP"/>
</dbReference>
<evidence type="ECO:0000256" key="7">
    <source>
        <dbReference type="ARBA" id="ARBA00034808"/>
    </source>
</evidence>
<dbReference type="STRING" id="688246.Premu_2836"/>
<evidence type="ECO:0000256" key="10">
    <source>
        <dbReference type="PROSITE-ProRule" id="PRU00560"/>
    </source>
</evidence>
<accession>F8N5M4</accession>
<keyword evidence="4 10" id="KW-0067">ATP-binding</keyword>
<dbReference type="PANTHER" id="PTHR11070">
    <property type="entry name" value="UVRD / RECB / PCRA DNA HELICASE FAMILY MEMBER"/>
    <property type="match status" value="1"/>
</dbReference>
<dbReference type="PROSITE" id="PS51198">
    <property type="entry name" value="UVRD_HELICASE_ATP_BIND"/>
    <property type="match status" value="1"/>
</dbReference>
<dbReference type="OrthoDB" id="9809039at2"/>
<dbReference type="Pfam" id="PF00580">
    <property type="entry name" value="UvrD-helicase"/>
    <property type="match status" value="1"/>
</dbReference>
<keyword evidence="3 10" id="KW-0347">Helicase</keyword>
<evidence type="ECO:0000313" key="14">
    <source>
        <dbReference type="Proteomes" id="UP000002772"/>
    </source>
</evidence>
<evidence type="ECO:0000256" key="1">
    <source>
        <dbReference type="ARBA" id="ARBA00022741"/>
    </source>
</evidence>
<dbReference type="Gene3D" id="1.10.486.10">
    <property type="entry name" value="PCRA, domain 4"/>
    <property type="match status" value="1"/>
</dbReference>
<dbReference type="GO" id="GO:0043138">
    <property type="term" value="F:3'-5' DNA helicase activity"/>
    <property type="evidence" value="ECO:0007669"/>
    <property type="project" value="UniProtKB-EC"/>
</dbReference>
<evidence type="ECO:0000256" key="3">
    <source>
        <dbReference type="ARBA" id="ARBA00022806"/>
    </source>
</evidence>
<dbReference type="Gene3D" id="3.40.50.300">
    <property type="entry name" value="P-loop containing nucleotide triphosphate hydrolases"/>
    <property type="match status" value="4"/>
</dbReference>
<keyword evidence="14" id="KW-1185">Reference proteome</keyword>
<dbReference type="Pfam" id="PF13361">
    <property type="entry name" value="UvrD_C"/>
    <property type="match status" value="1"/>
</dbReference>
<dbReference type="GO" id="GO:0000725">
    <property type="term" value="P:recombinational repair"/>
    <property type="evidence" value="ECO:0007669"/>
    <property type="project" value="TreeGrafter"/>
</dbReference>
<keyword evidence="1 10" id="KW-0547">Nucleotide-binding</keyword>
<dbReference type="GO" id="GO:0016887">
    <property type="term" value="F:ATP hydrolysis activity"/>
    <property type="evidence" value="ECO:0007669"/>
    <property type="project" value="RHEA"/>
</dbReference>
<dbReference type="GO" id="GO:0005524">
    <property type="term" value="F:ATP binding"/>
    <property type="evidence" value="ECO:0007669"/>
    <property type="project" value="UniProtKB-UniRule"/>
</dbReference>
<evidence type="ECO:0000256" key="9">
    <source>
        <dbReference type="ARBA" id="ARBA00048988"/>
    </source>
</evidence>
<dbReference type="InterPro" id="IPR036397">
    <property type="entry name" value="RNaseH_sf"/>
</dbReference>
<dbReference type="PROSITE" id="PS51217">
    <property type="entry name" value="UVRD_HELICASE_CTER"/>
    <property type="match status" value="1"/>
</dbReference>
<dbReference type="EC" id="5.6.2.4" evidence="7"/>
<dbReference type="GO" id="GO:0003677">
    <property type="term" value="F:DNA binding"/>
    <property type="evidence" value="ECO:0007669"/>
    <property type="project" value="InterPro"/>
</dbReference>
<dbReference type="SUPFAM" id="SSF53098">
    <property type="entry name" value="Ribonuclease H-like"/>
    <property type="match status" value="1"/>
</dbReference>
<dbReference type="Pfam" id="PF00929">
    <property type="entry name" value="RNase_T"/>
    <property type="match status" value="1"/>
</dbReference>
<dbReference type="eggNOG" id="COG0210">
    <property type="taxonomic scope" value="Bacteria"/>
</dbReference>
<evidence type="ECO:0000313" key="13">
    <source>
        <dbReference type="EMBL" id="EGN58182.1"/>
    </source>
</evidence>
<dbReference type="GO" id="GO:0004527">
    <property type="term" value="F:exonuclease activity"/>
    <property type="evidence" value="ECO:0007669"/>
    <property type="project" value="UniProtKB-KW"/>
</dbReference>